<feature type="region of interest" description="Disordered" evidence="1">
    <location>
        <begin position="590"/>
        <end position="611"/>
    </location>
</feature>
<feature type="region of interest" description="Disordered" evidence="1">
    <location>
        <begin position="765"/>
        <end position="805"/>
    </location>
</feature>
<reference evidence="2 3" key="1">
    <citation type="journal article" date="2019" name="Nat. Ecol. Evol.">
        <title>Megaphylogeny resolves global patterns of mushroom evolution.</title>
        <authorList>
            <person name="Varga T."/>
            <person name="Krizsan K."/>
            <person name="Foldi C."/>
            <person name="Dima B."/>
            <person name="Sanchez-Garcia M."/>
            <person name="Sanchez-Ramirez S."/>
            <person name="Szollosi G.J."/>
            <person name="Szarkandi J.G."/>
            <person name="Papp V."/>
            <person name="Albert L."/>
            <person name="Andreopoulos W."/>
            <person name="Angelini C."/>
            <person name="Antonin V."/>
            <person name="Barry K.W."/>
            <person name="Bougher N.L."/>
            <person name="Buchanan P."/>
            <person name="Buyck B."/>
            <person name="Bense V."/>
            <person name="Catcheside P."/>
            <person name="Chovatia M."/>
            <person name="Cooper J."/>
            <person name="Damon W."/>
            <person name="Desjardin D."/>
            <person name="Finy P."/>
            <person name="Geml J."/>
            <person name="Haridas S."/>
            <person name="Hughes K."/>
            <person name="Justo A."/>
            <person name="Karasinski D."/>
            <person name="Kautmanova I."/>
            <person name="Kiss B."/>
            <person name="Kocsube S."/>
            <person name="Kotiranta H."/>
            <person name="LaButti K.M."/>
            <person name="Lechner B.E."/>
            <person name="Liimatainen K."/>
            <person name="Lipzen A."/>
            <person name="Lukacs Z."/>
            <person name="Mihaltcheva S."/>
            <person name="Morgado L.N."/>
            <person name="Niskanen T."/>
            <person name="Noordeloos M.E."/>
            <person name="Ohm R.A."/>
            <person name="Ortiz-Santana B."/>
            <person name="Ovrebo C."/>
            <person name="Racz N."/>
            <person name="Riley R."/>
            <person name="Savchenko A."/>
            <person name="Shiryaev A."/>
            <person name="Soop K."/>
            <person name="Spirin V."/>
            <person name="Szebenyi C."/>
            <person name="Tomsovsky M."/>
            <person name="Tulloss R.E."/>
            <person name="Uehling J."/>
            <person name="Grigoriev I.V."/>
            <person name="Vagvolgyi C."/>
            <person name="Papp T."/>
            <person name="Martin F.M."/>
            <person name="Miettinen O."/>
            <person name="Hibbett D.S."/>
            <person name="Nagy L.G."/>
        </authorList>
    </citation>
    <scope>NUCLEOTIDE SEQUENCE [LARGE SCALE GENOMIC DNA]</scope>
    <source>
        <strain evidence="2 3">FP101781</strain>
    </source>
</reference>
<feature type="compositionally biased region" description="Polar residues" evidence="1">
    <location>
        <begin position="765"/>
        <end position="786"/>
    </location>
</feature>
<feature type="compositionally biased region" description="Polar residues" evidence="1">
    <location>
        <begin position="358"/>
        <end position="375"/>
    </location>
</feature>
<gene>
    <name evidence="2" type="ORF">FA13DRAFT_1722648</name>
</gene>
<dbReference type="EMBL" id="QPFP01000524">
    <property type="protein sequence ID" value="TEB09057.1"/>
    <property type="molecule type" value="Genomic_DNA"/>
</dbReference>
<feature type="region of interest" description="Disordered" evidence="1">
    <location>
        <begin position="353"/>
        <end position="375"/>
    </location>
</feature>
<dbReference type="AlphaFoldDB" id="A0A4Y7RL64"/>
<comment type="caution">
    <text evidence="2">The sequence shown here is derived from an EMBL/GenBank/DDBJ whole genome shotgun (WGS) entry which is preliminary data.</text>
</comment>
<evidence type="ECO:0000313" key="3">
    <source>
        <dbReference type="Proteomes" id="UP000298030"/>
    </source>
</evidence>
<feature type="region of interest" description="Disordered" evidence="1">
    <location>
        <begin position="461"/>
        <end position="481"/>
    </location>
</feature>
<evidence type="ECO:0000256" key="1">
    <source>
        <dbReference type="SAM" id="MobiDB-lite"/>
    </source>
</evidence>
<feature type="region of interest" description="Disordered" evidence="1">
    <location>
        <begin position="54"/>
        <end position="74"/>
    </location>
</feature>
<evidence type="ECO:0000313" key="2">
    <source>
        <dbReference type="EMBL" id="TEB09057.1"/>
    </source>
</evidence>
<accession>A0A4Y7RL64</accession>
<sequence length="805" mass="87750">MSGWGEIWLWKDQPLGSPLPQAWNQSSTDHSRIRGQQVNGRALWIGKEVQSLDPARSRTVSCPPPSPSRTVQSRQQEPLQQYGLHRVPICRWGVHASPLSNRDLSAPTVAPPHSLEWAAGVKFGCVRGRPRQRPDILHVKPGIRVPNTIPESAASRRTDPGQYDQARIQPSLAGRGTMSALIHAPNPTVSLCVNATSLTSSPKDAPGDNSSGGLEGKFASVLEPTGDDRKEAVQIQTCWWQQTIQGRQLVRHIEAVPWPMTYAPPGWSARGTKGSQQYGLPHTPIYVGGTSVGSSPTCRTVESLYIDFGYGARILWTVPPPRSLEWAAGVKFGCVRGRPRQRPDILHVKPGIRVPHTTPESAASRSIKLNTDPASRQGPSEVKFIAWDRPLLFFRPPAFNEKESTSEIIIHAQNPWEQNLTRALLQTTTEPVSGFQTPSAQSKPRVRQLTTRVHSLIRVGSGAPTDQDRVPPYTKATRTKQKGPAVQRVGIILKQSYAPQELPFPQHVVFLPKDRPAAGKSLASGLESEFHGPFPNPRPAGERAGFVDRKGGPIVGPSKVTDSQLRESSVLATLQDILYKLISSTLLPPATTISKSDRSEPSAGTAPGTHPCLVPLESAEFSLRGDTLHVKTKWSIYFPAIVKRDKGEQYGLHRVPICRWGVHASPLSNRDLSAPTVAPPHSLEWAAGVKFGCVRGRPRQRPDILHVKPGIRVPNTIPESAASRRTDPGQYDQARIQPSLAGRGTMSALIHAPNPTVSLCVNATSLTSSPKDAPGDNSSGACPSSVQRKRGTDDDDTWPLWNNRA</sequence>
<proteinExistence type="predicted"/>
<dbReference type="Proteomes" id="UP000298030">
    <property type="component" value="Unassembled WGS sequence"/>
</dbReference>
<organism evidence="2 3">
    <name type="scientific">Coprinellus micaceus</name>
    <name type="common">Glistening ink-cap mushroom</name>
    <name type="synonym">Coprinus micaceus</name>
    <dbReference type="NCBI Taxonomy" id="71717"/>
    <lineage>
        <taxon>Eukaryota</taxon>
        <taxon>Fungi</taxon>
        <taxon>Dikarya</taxon>
        <taxon>Basidiomycota</taxon>
        <taxon>Agaricomycotina</taxon>
        <taxon>Agaricomycetes</taxon>
        <taxon>Agaricomycetidae</taxon>
        <taxon>Agaricales</taxon>
        <taxon>Agaricineae</taxon>
        <taxon>Psathyrellaceae</taxon>
        <taxon>Coprinellus</taxon>
    </lineage>
</organism>
<keyword evidence="3" id="KW-1185">Reference proteome</keyword>
<protein>
    <submittedName>
        <fullName evidence="2">Uncharacterized protein</fullName>
    </submittedName>
</protein>
<name>A0A4Y7RL64_COPMI</name>